<dbReference type="Gene3D" id="3.30.70.270">
    <property type="match status" value="2"/>
</dbReference>
<dbReference type="SUPFAM" id="SSF56672">
    <property type="entry name" value="DNA/RNA polymerases"/>
    <property type="match status" value="1"/>
</dbReference>
<evidence type="ECO:0000256" key="1">
    <source>
        <dbReference type="ARBA" id="ARBA00023268"/>
    </source>
</evidence>
<comment type="caution">
    <text evidence="3">The sequence shown here is derived from an EMBL/GenBank/DDBJ whole genome shotgun (WGS) entry which is preliminary data.</text>
</comment>
<protein>
    <recommendedName>
        <fullName evidence="2">Reverse transcriptase/retrotransposon-derived protein RNase H-like domain-containing protein</fullName>
    </recommendedName>
</protein>
<gene>
    <name evidence="3" type="ORF">BaRGS_00024935</name>
</gene>
<dbReference type="FunFam" id="3.30.70.270:FF:000020">
    <property type="entry name" value="Transposon Tf2-6 polyprotein-like Protein"/>
    <property type="match status" value="1"/>
</dbReference>
<dbReference type="GO" id="GO:0003824">
    <property type="term" value="F:catalytic activity"/>
    <property type="evidence" value="ECO:0007669"/>
    <property type="project" value="UniProtKB-KW"/>
</dbReference>
<dbReference type="Proteomes" id="UP001519460">
    <property type="component" value="Unassembled WGS sequence"/>
</dbReference>
<dbReference type="AlphaFoldDB" id="A0ABD0K9Z0"/>
<evidence type="ECO:0000259" key="2">
    <source>
        <dbReference type="Pfam" id="PF17919"/>
    </source>
</evidence>
<evidence type="ECO:0000313" key="3">
    <source>
        <dbReference type="EMBL" id="KAK7483827.1"/>
    </source>
</evidence>
<dbReference type="Pfam" id="PF17919">
    <property type="entry name" value="RT_RNaseH_2"/>
    <property type="match status" value="1"/>
</dbReference>
<organism evidence="3 4">
    <name type="scientific">Batillaria attramentaria</name>
    <dbReference type="NCBI Taxonomy" id="370345"/>
    <lineage>
        <taxon>Eukaryota</taxon>
        <taxon>Metazoa</taxon>
        <taxon>Spiralia</taxon>
        <taxon>Lophotrochozoa</taxon>
        <taxon>Mollusca</taxon>
        <taxon>Gastropoda</taxon>
        <taxon>Caenogastropoda</taxon>
        <taxon>Sorbeoconcha</taxon>
        <taxon>Cerithioidea</taxon>
        <taxon>Batillariidae</taxon>
        <taxon>Batillaria</taxon>
    </lineage>
</organism>
<keyword evidence="4" id="KW-1185">Reference proteome</keyword>
<feature type="domain" description="Reverse transcriptase/retrotransposon-derived protein RNase H-like" evidence="2">
    <location>
        <begin position="117"/>
        <end position="214"/>
    </location>
</feature>
<proteinExistence type="predicted"/>
<dbReference type="CDD" id="cd09274">
    <property type="entry name" value="RNase_HI_RT_Ty3"/>
    <property type="match status" value="1"/>
</dbReference>
<dbReference type="PANTHER" id="PTHR37984">
    <property type="entry name" value="PROTEIN CBG26694"/>
    <property type="match status" value="1"/>
</dbReference>
<dbReference type="InterPro" id="IPR043128">
    <property type="entry name" value="Rev_trsase/Diguanyl_cyclase"/>
</dbReference>
<dbReference type="EMBL" id="JACVVK020000220">
    <property type="protein sequence ID" value="KAK7483827.1"/>
    <property type="molecule type" value="Genomic_DNA"/>
</dbReference>
<dbReference type="Gene3D" id="3.10.20.370">
    <property type="match status" value="1"/>
</dbReference>
<dbReference type="InterPro" id="IPR041577">
    <property type="entry name" value="RT_RNaseH_2"/>
</dbReference>
<feature type="non-terminal residue" evidence="3">
    <location>
        <position position="1"/>
    </location>
</feature>
<evidence type="ECO:0000313" key="4">
    <source>
        <dbReference type="Proteomes" id="UP001519460"/>
    </source>
</evidence>
<dbReference type="InterPro" id="IPR050951">
    <property type="entry name" value="Retrovirus_Pol_polyprotein"/>
</dbReference>
<keyword evidence="1" id="KW-0511">Multifunctional enzyme</keyword>
<dbReference type="FunFam" id="3.10.20.370:FF:000001">
    <property type="entry name" value="Retrovirus-related Pol polyprotein from transposon 17.6-like protein"/>
    <property type="match status" value="1"/>
</dbReference>
<dbReference type="PANTHER" id="PTHR37984:SF5">
    <property type="entry name" value="PROTEIN NYNRIN-LIKE"/>
    <property type="match status" value="1"/>
</dbReference>
<name>A0ABD0K9Z0_9CAEN</name>
<reference evidence="3 4" key="1">
    <citation type="journal article" date="2023" name="Sci. Data">
        <title>Genome assembly of the Korean intertidal mud-creeper Batillaria attramentaria.</title>
        <authorList>
            <person name="Patra A.K."/>
            <person name="Ho P.T."/>
            <person name="Jun S."/>
            <person name="Lee S.J."/>
            <person name="Kim Y."/>
            <person name="Won Y.J."/>
        </authorList>
    </citation>
    <scope>NUCLEOTIDE SEQUENCE [LARGE SCALE GENOMIC DNA]</scope>
    <source>
        <strain evidence="3">Wonlab-2016</strain>
    </source>
</reference>
<sequence length="274" mass="31310">CLSVINITFEIWERHVEVLRKILRMLREVQMAARPTKCQLGELEIAFLGHVLSEGRVRPEQDKLDKIGAAAAPRTKKELRSFLGLAGFYRKFVPRYAELALPLTDRTKKNQPERVDWDETCQQAFDAIRKALESGAFLQLPDNRFPYVLRTDASGTGLGAALMQDQGQGLLPVAFASKKLSSAEVSYHTIELECLAVVWAIRRFYPYLYGRDFVLEADHHPLQYLGRIRPVSRRLMGWAAELQSFPFTFRYIKGSSNVEADYLSRITFPEETPV</sequence>
<dbReference type="InterPro" id="IPR043502">
    <property type="entry name" value="DNA/RNA_pol_sf"/>
</dbReference>
<accession>A0ABD0K9Z0</accession>